<dbReference type="InterPro" id="IPR003594">
    <property type="entry name" value="HATPase_dom"/>
</dbReference>
<evidence type="ECO:0000313" key="11">
    <source>
        <dbReference type="Proteomes" id="UP000237350"/>
    </source>
</evidence>
<keyword evidence="5" id="KW-0547">Nucleotide-binding</keyword>
<organism evidence="10 11">
    <name type="scientific">Alkalispirochaeta sphaeroplastigenens</name>
    <dbReference type="NCBI Taxonomy" id="1187066"/>
    <lineage>
        <taxon>Bacteria</taxon>
        <taxon>Pseudomonadati</taxon>
        <taxon>Spirochaetota</taxon>
        <taxon>Spirochaetia</taxon>
        <taxon>Spirochaetales</taxon>
        <taxon>Spirochaetaceae</taxon>
        <taxon>Alkalispirochaeta</taxon>
    </lineage>
</organism>
<keyword evidence="7" id="KW-0067">ATP-binding</keyword>
<feature type="domain" description="Histidine kinase" evidence="9">
    <location>
        <begin position="209"/>
        <end position="407"/>
    </location>
</feature>
<dbReference type="Gene3D" id="3.30.565.10">
    <property type="entry name" value="Histidine kinase-like ATPase, C-terminal domain"/>
    <property type="match status" value="1"/>
</dbReference>
<evidence type="ECO:0000256" key="1">
    <source>
        <dbReference type="ARBA" id="ARBA00000085"/>
    </source>
</evidence>
<dbReference type="InterPro" id="IPR005467">
    <property type="entry name" value="His_kinase_dom"/>
</dbReference>
<evidence type="ECO:0000313" key="10">
    <source>
        <dbReference type="EMBL" id="POQ98157.1"/>
    </source>
</evidence>
<dbReference type="EC" id="2.7.13.3" evidence="2"/>
<dbReference type="SUPFAM" id="SSF55874">
    <property type="entry name" value="ATPase domain of HSP90 chaperone/DNA topoisomerase II/histidine kinase"/>
    <property type="match status" value="1"/>
</dbReference>
<name>A0A2S4JF17_9SPIO</name>
<feature type="region of interest" description="Disordered" evidence="8">
    <location>
        <begin position="78"/>
        <end position="97"/>
    </location>
</feature>
<dbReference type="AlphaFoldDB" id="A0A2S4JF17"/>
<proteinExistence type="predicted"/>
<dbReference type="PRINTS" id="PR00344">
    <property type="entry name" value="BCTRLSENSOR"/>
</dbReference>
<dbReference type="InterPro" id="IPR011495">
    <property type="entry name" value="Sig_transdc_His_kin_sub2_dim/P"/>
</dbReference>
<evidence type="ECO:0000256" key="8">
    <source>
        <dbReference type="SAM" id="MobiDB-lite"/>
    </source>
</evidence>
<gene>
    <name evidence="10" type="ORF">AU468_14470</name>
</gene>
<evidence type="ECO:0000256" key="5">
    <source>
        <dbReference type="ARBA" id="ARBA00022741"/>
    </source>
</evidence>
<evidence type="ECO:0000256" key="3">
    <source>
        <dbReference type="ARBA" id="ARBA00022553"/>
    </source>
</evidence>
<keyword evidence="3" id="KW-0597">Phosphoprotein</keyword>
<dbReference type="GO" id="GO:0004673">
    <property type="term" value="F:protein histidine kinase activity"/>
    <property type="evidence" value="ECO:0007669"/>
    <property type="project" value="UniProtKB-EC"/>
</dbReference>
<dbReference type="PROSITE" id="PS50109">
    <property type="entry name" value="HIS_KIN"/>
    <property type="match status" value="1"/>
</dbReference>
<dbReference type="Pfam" id="PF02518">
    <property type="entry name" value="HATPase_c"/>
    <property type="match status" value="1"/>
</dbReference>
<evidence type="ECO:0000256" key="6">
    <source>
        <dbReference type="ARBA" id="ARBA00022777"/>
    </source>
</evidence>
<dbReference type="Proteomes" id="UP000237350">
    <property type="component" value="Unassembled WGS sequence"/>
</dbReference>
<dbReference type="CDD" id="cd16936">
    <property type="entry name" value="HATPase_RsbW-like"/>
    <property type="match status" value="1"/>
</dbReference>
<dbReference type="Pfam" id="PF07568">
    <property type="entry name" value="HisKA_2"/>
    <property type="match status" value="1"/>
</dbReference>
<evidence type="ECO:0000256" key="7">
    <source>
        <dbReference type="ARBA" id="ARBA00022840"/>
    </source>
</evidence>
<comment type="catalytic activity">
    <reaction evidence="1">
        <text>ATP + protein L-histidine = ADP + protein N-phospho-L-histidine.</text>
        <dbReference type="EC" id="2.7.13.3"/>
    </reaction>
</comment>
<accession>A0A2S4JF17</accession>
<dbReference type="EMBL" id="LPWH01000129">
    <property type="protein sequence ID" value="POQ98157.1"/>
    <property type="molecule type" value="Genomic_DNA"/>
</dbReference>
<reference evidence="11" key="1">
    <citation type="submission" date="2015-12" db="EMBL/GenBank/DDBJ databases">
        <authorList>
            <person name="Lodha T.D."/>
            <person name="Chintalapati S."/>
            <person name="Chintalapati V.R."/>
            <person name="Sravanthi T."/>
        </authorList>
    </citation>
    <scope>NUCLEOTIDE SEQUENCE [LARGE SCALE GENOMIC DNA]</scope>
    <source>
        <strain evidence="11">JC133</strain>
    </source>
</reference>
<dbReference type="Gene3D" id="3.30.450.20">
    <property type="entry name" value="PAS domain"/>
    <property type="match status" value="1"/>
</dbReference>
<protein>
    <recommendedName>
        <fullName evidence="2">histidine kinase</fullName>
        <ecNumber evidence="2">2.7.13.3</ecNumber>
    </recommendedName>
</protein>
<dbReference type="GO" id="GO:0005524">
    <property type="term" value="F:ATP binding"/>
    <property type="evidence" value="ECO:0007669"/>
    <property type="project" value="UniProtKB-KW"/>
</dbReference>
<dbReference type="PANTHER" id="PTHR41523:SF8">
    <property type="entry name" value="ETHYLENE RESPONSE SENSOR PROTEIN"/>
    <property type="match status" value="1"/>
</dbReference>
<evidence type="ECO:0000259" key="9">
    <source>
        <dbReference type="PROSITE" id="PS50109"/>
    </source>
</evidence>
<keyword evidence="11" id="KW-1185">Reference proteome</keyword>
<dbReference type="SMART" id="SM00387">
    <property type="entry name" value="HATPase_c"/>
    <property type="match status" value="1"/>
</dbReference>
<comment type="caution">
    <text evidence="10">The sequence shown here is derived from an EMBL/GenBank/DDBJ whole genome shotgun (WGS) entry which is preliminary data.</text>
</comment>
<keyword evidence="6" id="KW-0418">Kinase</keyword>
<evidence type="ECO:0000256" key="4">
    <source>
        <dbReference type="ARBA" id="ARBA00022679"/>
    </source>
</evidence>
<dbReference type="InterPro" id="IPR004358">
    <property type="entry name" value="Sig_transdc_His_kin-like_C"/>
</dbReference>
<evidence type="ECO:0000256" key="2">
    <source>
        <dbReference type="ARBA" id="ARBA00012438"/>
    </source>
</evidence>
<dbReference type="OrthoDB" id="9767435at2"/>
<dbReference type="InterPro" id="IPR036890">
    <property type="entry name" value="HATPase_C_sf"/>
</dbReference>
<dbReference type="PANTHER" id="PTHR41523">
    <property type="entry name" value="TWO-COMPONENT SYSTEM SENSOR PROTEIN"/>
    <property type="match status" value="1"/>
</dbReference>
<keyword evidence="4" id="KW-0808">Transferase</keyword>
<sequence>MPIRESMAQTTFGTVSVDSPLLPGSTCPSADALSREPEGFLSFDISRQTLSHDPLVVDLLGATPGQLKTLLVSLFSSSGAPHPPGGPGDTCRNSRVPGSVGRAALAQCRDILLPLAGSPSRNSGDAPAVRGAITLPQVSGDILRLELRASRVSSEPSSRKGRSGEGGENSLLLARLRPITGANHQEEALRSRIAFLEKELALRDTLLSEVQHRVKNDLTLVRSFLSLQASGASRTEVRLALEEAVNRVGTLARVYERISGSGYGAIVDLQAMLRDLVHDVSRSHGDPGDAIVCAFPGEPLLLPSRIAVSLGIIVNELVTNAYKYGRCAESAQPVDVAVHLDSNQQGQIVVAVSDSGGCIPEGLSCGDGAGLGLRLVQALAERHDGAVTIVRNGESRIEVALRVPPADLALSSDCQTRQK</sequence>